<name>E6PM47_9ZZZZ</name>
<comment type="similarity">
    <text evidence="2">Belongs to the endoribonuclease YbeY family.</text>
</comment>
<organism evidence="8">
    <name type="scientific">mine drainage metagenome</name>
    <dbReference type="NCBI Taxonomy" id="410659"/>
    <lineage>
        <taxon>unclassified sequences</taxon>
        <taxon>metagenomes</taxon>
        <taxon>ecological metagenomes</taxon>
    </lineage>
</organism>
<evidence type="ECO:0000313" key="8">
    <source>
        <dbReference type="EMBL" id="CBH95999.1"/>
    </source>
</evidence>
<evidence type="ECO:0000256" key="7">
    <source>
        <dbReference type="ARBA" id="ARBA00022833"/>
    </source>
</evidence>
<gene>
    <name evidence="8" type="ORF">CARN2_0988</name>
</gene>
<dbReference type="InterPro" id="IPR023091">
    <property type="entry name" value="MetalPrtase_cat_dom_sf_prd"/>
</dbReference>
<sequence length="166" mass="18354">MQALRTAAPLLQLSVQFASGTHRSALPRHKLQRWVRAALRCGPANARLRKAKPAPIEPAQITLRFVDAAEGRELNRAYRGKDYATNVLTFDYQPWPPAADIVLCDAVIAREAAEQGKDLAAHYAHMVVHGVLHAMGWDHELEADAERMEATERALLLTLGIADPYA</sequence>
<evidence type="ECO:0000256" key="5">
    <source>
        <dbReference type="ARBA" id="ARBA00022759"/>
    </source>
</evidence>
<dbReference type="AlphaFoldDB" id="E6PM47"/>
<dbReference type="PANTHER" id="PTHR46986">
    <property type="entry name" value="ENDORIBONUCLEASE YBEY, CHLOROPLASTIC"/>
    <property type="match status" value="1"/>
</dbReference>
<comment type="caution">
    <text evidence="8">The sequence shown here is derived from an EMBL/GenBank/DDBJ whole genome shotgun (WGS) entry which is preliminary data.</text>
</comment>
<dbReference type="PROSITE" id="PS01306">
    <property type="entry name" value="UPF0054"/>
    <property type="match status" value="1"/>
</dbReference>
<keyword evidence="5" id="KW-0255">Endonuclease</keyword>
<dbReference type="EMBL" id="CABM01000017">
    <property type="protein sequence ID" value="CBH95999.1"/>
    <property type="molecule type" value="Genomic_DNA"/>
</dbReference>
<dbReference type="Pfam" id="PF02130">
    <property type="entry name" value="YbeY"/>
    <property type="match status" value="1"/>
</dbReference>
<evidence type="ECO:0000256" key="6">
    <source>
        <dbReference type="ARBA" id="ARBA00022801"/>
    </source>
</evidence>
<dbReference type="HAMAP" id="MF_00009">
    <property type="entry name" value="Endoribonucl_YbeY"/>
    <property type="match status" value="1"/>
</dbReference>
<dbReference type="GO" id="GO:0006364">
    <property type="term" value="P:rRNA processing"/>
    <property type="evidence" value="ECO:0007669"/>
    <property type="project" value="InterPro"/>
</dbReference>
<keyword evidence="7" id="KW-0862">Zinc</keyword>
<dbReference type="GO" id="GO:0004222">
    <property type="term" value="F:metalloendopeptidase activity"/>
    <property type="evidence" value="ECO:0007669"/>
    <property type="project" value="InterPro"/>
</dbReference>
<accession>E6PM47</accession>
<reference evidence="8" key="1">
    <citation type="submission" date="2009-10" db="EMBL/GenBank/DDBJ databases">
        <title>Diversity of trophic interactions inside an arsenic-rich microbial ecosystem.</title>
        <authorList>
            <person name="Bertin P.N."/>
            <person name="Heinrich-Salmeron A."/>
            <person name="Pelletier E."/>
            <person name="Goulhen-Chollet F."/>
            <person name="Arsene-Ploetze F."/>
            <person name="Gallien S."/>
            <person name="Calteau A."/>
            <person name="Vallenet D."/>
            <person name="Casiot C."/>
            <person name="Chane-Woon-Ming B."/>
            <person name="Giloteaux L."/>
            <person name="Barakat M."/>
            <person name="Bonnefoy V."/>
            <person name="Bruneel O."/>
            <person name="Chandler M."/>
            <person name="Cleiss J."/>
            <person name="Duran R."/>
            <person name="Elbaz-Poulichet F."/>
            <person name="Fonknechten N."/>
            <person name="Lauga B."/>
            <person name="Mornico D."/>
            <person name="Ortet P."/>
            <person name="Schaeffer C."/>
            <person name="Siguier P."/>
            <person name="Alexander Thil Smith A."/>
            <person name="Van Dorsselaer A."/>
            <person name="Weissenbach J."/>
            <person name="Medigue C."/>
            <person name="Le Paslier D."/>
        </authorList>
    </citation>
    <scope>NUCLEOTIDE SEQUENCE</scope>
</reference>
<evidence type="ECO:0000256" key="2">
    <source>
        <dbReference type="ARBA" id="ARBA00010875"/>
    </source>
</evidence>
<dbReference type="PANTHER" id="PTHR46986:SF1">
    <property type="entry name" value="ENDORIBONUCLEASE YBEY, CHLOROPLASTIC"/>
    <property type="match status" value="1"/>
</dbReference>
<comment type="cofactor">
    <cofactor evidence="1">
        <name>Zn(2+)</name>
        <dbReference type="ChEBI" id="CHEBI:29105"/>
    </cofactor>
</comment>
<dbReference type="InterPro" id="IPR020549">
    <property type="entry name" value="YbeY_CS"/>
</dbReference>
<dbReference type="Gene3D" id="3.40.390.30">
    <property type="entry name" value="Metalloproteases ('zincins'), catalytic domain"/>
    <property type="match status" value="1"/>
</dbReference>
<dbReference type="GO" id="GO:0004519">
    <property type="term" value="F:endonuclease activity"/>
    <property type="evidence" value="ECO:0007669"/>
    <property type="project" value="UniProtKB-KW"/>
</dbReference>
<evidence type="ECO:0000256" key="1">
    <source>
        <dbReference type="ARBA" id="ARBA00001947"/>
    </source>
</evidence>
<proteinExistence type="inferred from homology"/>
<dbReference type="SUPFAM" id="SSF55486">
    <property type="entry name" value="Metalloproteases ('zincins'), catalytic domain"/>
    <property type="match status" value="1"/>
</dbReference>
<evidence type="ECO:0000256" key="4">
    <source>
        <dbReference type="ARBA" id="ARBA00022723"/>
    </source>
</evidence>
<keyword evidence="4" id="KW-0479">Metal-binding</keyword>
<keyword evidence="6 8" id="KW-0378">Hydrolase</keyword>
<keyword evidence="3" id="KW-0540">Nuclease</keyword>
<evidence type="ECO:0000256" key="3">
    <source>
        <dbReference type="ARBA" id="ARBA00022722"/>
    </source>
</evidence>
<dbReference type="InterPro" id="IPR002036">
    <property type="entry name" value="YbeY"/>
</dbReference>
<protein>
    <submittedName>
        <fullName evidence="8">Putative metal-dependent hydrolase</fullName>
    </submittedName>
</protein>
<dbReference type="GO" id="GO:0046872">
    <property type="term" value="F:metal ion binding"/>
    <property type="evidence" value="ECO:0007669"/>
    <property type="project" value="UniProtKB-KW"/>
</dbReference>
<dbReference type="NCBIfam" id="TIGR00043">
    <property type="entry name" value="rRNA maturation RNase YbeY"/>
    <property type="match status" value="1"/>
</dbReference>